<accession>A0A1L7RTF6</accession>
<evidence type="ECO:0000313" key="1">
    <source>
        <dbReference type="EMBL" id="CED92523.1"/>
    </source>
</evidence>
<sequence>MSDTDIVAEVMSDMRSRNADRAPHGCGGVCIGKTQG</sequence>
<name>A0A1L7RTF6_9ACTO</name>
<dbReference type="EMBL" id="LK995542">
    <property type="protein sequence ID" value="CED92523.1"/>
    <property type="molecule type" value="Genomic_DNA"/>
</dbReference>
<gene>
    <name evidence="1" type="ORF">AAM4_2691</name>
</gene>
<proteinExistence type="predicted"/>
<dbReference type="AlphaFoldDB" id="A0A1L7RTF6"/>
<reference evidence="1" key="1">
    <citation type="submission" date="2014-07" db="EMBL/GenBank/DDBJ databases">
        <authorList>
            <person name="Zhang J.E."/>
            <person name="Yang H."/>
            <person name="Guo J."/>
            <person name="Deng Z."/>
            <person name="Luo H."/>
            <person name="Luo M."/>
            <person name="Zhao B."/>
        </authorList>
    </citation>
    <scope>NUCLEOTIDE SEQUENCE</scope>
    <source>
        <strain evidence="1">AM4</strain>
    </source>
</reference>
<protein>
    <submittedName>
        <fullName evidence="1">Uncharacterized protein</fullName>
    </submittedName>
</protein>
<organism evidence="1">
    <name type="scientific">Actinomyces succiniciruminis</name>
    <dbReference type="NCBI Taxonomy" id="1522002"/>
    <lineage>
        <taxon>Bacteria</taxon>
        <taxon>Bacillati</taxon>
        <taxon>Actinomycetota</taxon>
        <taxon>Actinomycetes</taxon>
        <taxon>Actinomycetales</taxon>
        <taxon>Actinomycetaceae</taxon>
        <taxon>Actinomyces</taxon>
    </lineage>
</organism>